<dbReference type="PROSITE" id="PS50975">
    <property type="entry name" value="ATP_GRASP"/>
    <property type="match status" value="1"/>
</dbReference>
<sequence length="429" mass="47572">MSKPFFFISSDPFRAVGLALFTSDFVLICEKHSYVVDWLSRRGIKALVLKSNYNNSGKILAEAKVGKFISDYSGGITPEILVFKPSAKIDLLARNKGYKLLANSAVLNKKFEDKTSFYKLCLDNNLEVPKGFVARFGEVDFERAKSKLGLPLVIQFGRGWAGGTTFFIANAKDYLSLQKKFHKTKVKFSQKVEGITVLNNACITSDDQVLVSQPAIQLSGALFGQSEAVTFGRQWGGNLIPDEQEARIATITKKVGHIMAQSGYKGWFGLDFILSTDGEVVLSENNARLTASFSFYTQLEVLNGSDVTLLASHIAAFAQRIAGSWHVPKVVGSQISLRTGSRGEKVVKKSLQAGIYGRDLKYRRDGVGLVDLTDQSEVFINFPDYGTLLPQNSQLVTIETRNQVLKNEHNVYPWLAKVAKYTESNILYE</sequence>
<dbReference type="Proteomes" id="UP000178603">
    <property type="component" value="Unassembled WGS sequence"/>
</dbReference>
<evidence type="ECO:0000313" key="4">
    <source>
        <dbReference type="Proteomes" id="UP000178603"/>
    </source>
</evidence>
<organism evidence="3 4">
    <name type="scientific">Candidatus Woesebacteria bacterium RIFCSPHIGHO2_12_FULL_41_24</name>
    <dbReference type="NCBI Taxonomy" id="1802510"/>
    <lineage>
        <taxon>Bacteria</taxon>
        <taxon>Candidatus Woeseibacteriota</taxon>
    </lineage>
</organism>
<proteinExistence type="predicted"/>
<evidence type="ECO:0000256" key="1">
    <source>
        <dbReference type="PROSITE-ProRule" id="PRU00409"/>
    </source>
</evidence>
<dbReference type="GO" id="GO:0046872">
    <property type="term" value="F:metal ion binding"/>
    <property type="evidence" value="ECO:0007669"/>
    <property type="project" value="InterPro"/>
</dbReference>
<dbReference type="Gene3D" id="3.30.470.20">
    <property type="entry name" value="ATP-grasp fold, B domain"/>
    <property type="match status" value="1"/>
</dbReference>
<evidence type="ECO:0000313" key="3">
    <source>
        <dbReference type="EMBL" id="OGM53860.1"/>
    </source>
</evidence>
<dbReference type="GO" id="GO:0005524">
    <property type="term" value="F:ATP binding"/>
    <property type="evidence" value="ECO:0007669"/>
    <property type="project" value="UniProtKB-UniRule"/>
</dbReference>
<dbReference type="AlphaFoldDB" id="A0A1F8AQE9"/>
<keyword evidence="1" id="KW-0547">Nucleotide-binding</keyword>
<gene>
    <name evidence="3" type="ORF">A3E44_05590</name>
</gene>
<dbReference type="InterPro" id="IPR011761">
    <property type="entry name" value="ATP-grasp"/>
</dbReference>
<name>A0A1F8AQE9_9BACT</name>
<reference evidence="3 4" key="1">
    <citation type="journal article" date="2016" name="Nat. Commun.">
        <title>Thousands of microbial genomes shed light on interconnected biogeochemical processes in an aquifer system.</title>
        <authorList>
            <person name="Anantharaman K."/>
            <person name="Brown C.T."/>
            <person name="Hug L.A."/>
            <person name="Sharon I."/>
            <person name="Castelle C.J."/>
            <person name="Probst A.J."/>
            <person name="Thomas B.C."/>
            <person name="Singh A."/>
            <person name="Wilkins M.J."/>
            <person name="Karaoz U."/>
            <person name="Brodie E.L."/>
            <person name="Williams K.H."/>
            <person name="Hubbard S.S."/>
            <person name="Banfield J.F."/>
        </authorList>
    </citation>
    <scope>NUCLEOTIDE SEQUENCE [LARGE SCALE GENOMIC DNA]</scope>
</reference>
<accession>A0A1F8AQE9</accession>
<dbReference type="SUPFAM" id="SSF56059">
    <property type="entry name" value="Glutathione synthetase ATP-binding domain-like"/>
    <property type="match status" value="1"/>
</dbReference>
<comment type="caution">
    <text evidence="3">The sequence shown here is derived from an EMBL/GenBank/DDBJ whole genome shotgun (WGS) entry which is preliminary data.</text>
</comment>
<evidence type="ECO:0000259" key="2">
    <source>
        <dbReference type="PROSITE" id="PS50975"/>
    </source>
</evidence>
<protein>
    <recommendedName>
        <fullName evidence="2">ATP-grasp domain-containing protein</fullName>
    </recommendedName>
</protein>
<keyword evidence="1" id="KW-0067">ATP-binding</keyword>
<feature type="domain" description="ATP-grasp" evidence="2">
    <location>
        <begin position="118"/>
        <end position="316"/>
    </location>
</feature>
<dbReference type="EMBL" id="MGGW01000020">
    <property type="protein sequence ID" value="OGM53860.1"/>
    <property type="molecule type" value="Genomic_DNA"/>
</dbReference>